<dbReference type="PANTHER" id="PTHR14614:SF39">
    <property type="entry name" value="HISTIDINE PROTEIN METHYLTRANSFERASE 1 HOMOLOG"/>
    <property type="match status" value="1"/>
</dbReference>
<dbReference type="RefSeq" id="XP_002432071.1">
    <property type="nucleotide sequence ID" value="XM_002432026.1"/>
</dbReference>
<evidence type="ECO:0000256" key="4">
    <source>
        <dbReference type="ARBA" id="ARBA00022490"/>
    </source>
</evidence>
<dbReference type="Gene3D" id="3.40.50.150">
    <property type="entry name" value="Vaccinia Virus protein VP39"/>
    <property type="match status" value="1"/>
</dbReference>
<dbReference type="EMBL" id="DS235865">
    <property type="protein sequence ID" value="EEB19333.1"/>
    <property type="molecule type" value="Genomic_DNA"/>
</dbReference>
<dbReference type="CTD" id="8234850"/>
<evidence type="ECO:0000256" key="7">
    <source>
        <dbReference type="ARBA" id="ARBA00022691"/>
    </source>
</evidence>
<keyword evidence="6" id="KW-0808">Transferase</keyword>
<proteinExistence type="inferred from homology"/>
<dbReference type="FunCoup" id="E0W127">
    <property type="interactions" value="2108"/>
</dbReference>
<dbReference type="GO" id="GO:0018064">
    <property type="term" value="F:protein-L-histidine N-tele-methyltransferase activity"/>
    <property type="evidence" value="ECO:0007669"/>
    <property type="project" value="UniProtKB-EC"/>
</dbReference>
<keyword evidence="7" id="KW-0949">S-adenosyl-L-methionine</keyword>
<reference evidence="11" key="3">
    <citation type="submission" date="2021-02" db="UniProtKB">
        <authorList>
            <consortium name="EnsemblMetazoa"/>
        </authorList>
    </citation>
    <scope>IDENTIFICATION</scope>
    <source>
        <strain evidence="11">USDA</strain>
    </source>
</reference>
<keyword evidence="12" id="KW-1185">Reference proteome</keyword>
<evidence type="ECO:0000256" key="3">
    <source>
        <dbReference type="ARBA" id="ARBA00012533"/>
    </source>
</evidence>
<dbReference type="GeneID" id="8234850"/>
<gene>
    <name evidence="11" type="primary">8234850</name>
    <name evidence="10" type="ORF">Phum_PHUM568460</name>
</gene>
<dbReference type="GO" id="GO:0032259">
    <property type="term" value="P:methylation"/>
    <property type="evidence" value="ECO:0007669"/>
    <property type="project" value="UniProtKB-KW"/>
</dbReference>
<dbReference type="Proteomes" id="UP000009046">
    <property type="component" value="Unassembled WGS sequence"/>
</dbReference>
<evidence type="ECO:0000256" key="1">
    <source>
        <dbReference type="ARBA" id="ARBA00004123"/>
    </source>
</evidence>
<reference evidence="10" key="2">
    <citation type="submission" date="2007-04" db="EMBL/GenBank/DDBJ databases">
        <title>The genome of the human body louse.</title>
        <authorList>
            <consortium name="The Human Body Louse Genome Consortium"/>
            <person name="Kirkness E."/>
            <person name="Walenz B."/>
            <person name="Hass B."/>
            <person name="Bruggner R."/>
            <person name="Strausberg R."/>
        </authorList>
    </citation>
    <scope>NUCLEOTIDE SEQUENCE</scope>
    <source>
        <strain evidence="10">USDA</strain>
    </source>
</reference>
<dbReference type="HOGENOM" id="CLU_038704_0_0_1"/>
<dbReference type="InParanoid" id="E0W127"/>
<dbReference type="OrthoDB" id="1723750at2759"/>
<evidence type="ECO:0000313" key="10">
    <source>
        <dbReference type="EMBL" id="EEB19333.1"/>
    </source>
</evidence>
<dbReference type="Pfam" id="PF10294">
    <property type="entry name" value="Methyltransf_16"/>
    <property type="match status" value="1"/>
</dbReference>
<dbReference type="GO" id="GO:0005737">
    <property type="term" value="C:cytoplasm"/>
    <property type="evidence" value="ECO:0007669"/>
    <property type="project" value="UniProtKB-SubCell"/>
</dbReference>
<sequence length="249" mass="28378">MLSDELKIINWGDGLTFSLISPSEVMNLLRNQSGDNELIDVLEADKQHSDLLPGKYEGGLKIWECTKDLAIYLNNYISDNKCDLTNKSILDLGCGSGILGIMCAKMGASVTFQDYNKEVLELMTIPNVYLNCPLHDKNIKFFSGDWHSFLNLMTSKNFDGFDYILTSETIYNCNNYNKLILIFKKLLKSDGIVLLAGKTHYFGVGGNMFEFKSELEKNNFETNILWKTDEGVSREIMEIKYRKQKNINV</sequence>
<dbReference type="EMBL" id="AAZO01006901">
    <property type="status" value="NOT_ANNOTATED_CDS"/>
    <property type="molecule type" value="Genomic_DNA"/>
</dbReference>
<keyword evidence="5" id="KW-0489">Methyltransferase</keyword>
<dbReference type="EC" id="2.1.1.85" evidence="3"/>
<keyword evidence="8" id="KW-0539">Nucleus</keyword>
<dbReference type="AlphaFoldDB" id="E0W127"/>
<dbReference type="eggNOG" id="KOG2920">
    <property type="taxonomic scope" value="Eukaryota"/>
</dbReference>
<dbReference type="OMA" id="FQSESVW"/>
<name>E0W127_PEDHC</name>
<dbReference type="InterPro" id="IPR019410">
    <property type="entry name" value="Methyltransf_16"/>
</dbReference>
<dbReference type="KEGG" id="phu:Phum_PHUM568460"/>
<evidence type="ECO:0000256" key="2">
    <source>
        <dbReference type="ARBA" id="ARBA00004496"/>
    </source>
</evidence>
<comment type="similarity">
    <text evidence="9">Belongs to the methyltransferase superfamily. METTL18 family.</text>
</comment>
<reference evidence="10" key="1">
    <citation type="submission" date="2007-04" db="EMBL/GenBank/DDBJ databases">
        <title>Annotation of Pediculus humanus corporis strain USDA.</title>
        <authorList>
            <person name="Kirkness E."/>
            <person name="Hannick L."/>
            <person name="Hass B."/>
            <person name="Bruggner R."/>
            <person name="Lawson D."/>
            <person name="Bidwell S."/>
            <person name="Joardar V."/>
            <person name="Caler E."/>
            <person name="Walenz B."/>
            <person name="Inman J."/>
            <person name="Schobel S."/>
            <person name="Galinsky K."/>
            <person name="Amedeo P."/>
            <person name="Strausberg R."/>
        </authorList>
    </citation>
    <scope>NUCLEOTIDE SEQUENCE</scope>
    <source>
        <strain evidence="10">USDA</strain>
    </source>
</reference>
<dbReference type="VEuPathDB" id="VectorBase:PHUM568460"/>
<evidence type="ECO:0000313" key="11">
    <source>
        <dbReference type="EnsemblMetazoa" id="PHUM568460-PA"/>
    </source>
</evidence>
<dbReference type="STRING" id="121224.E0W127"/>
<dbReference type="EnsemblMetazoa" id="PHUM568460-RA">
    <property type="protein sequence ID" value="PHUM568460-PA"/>
    <property type="gene ID" value="PHUM568460"/>
</dbReference>
<dbReference type="SUPFAM" id="SSF53335">
    <property type="entry name" value="S-adenosyl-L-methionine-dependent methyltransferases"/>
    <property type="match status" value="1"/>
</dbReference>
<dbReference type="InterPro" id="IPR029063">
    <property type="entry name" value="SAM-dependent_MTases_sf"/>
</dbReference>
<accession>E0W127</accession>
<keyword evidence="4" id="KW-0963">Cytoplasm</keyword>
<evidence type="ECO:0000256" key="9">
    <source>
        <dbReference type="ARBA" id="ARBA00038126"/>
    </source>
</evidence>
<dbReference type="CDD" id="cd02440">
    <property type="entry name" value="AdoMet_MTases"/>
    <property type="match status" value="1"/>
</dbReference>
<dbReference type="PANTHER" id="PTHR14614">
    <property type="entry name" value="HEPATOCELLULAR CARCINOMA-ASSOCIATED ANTIGEN"/>
    <property type="match status" value="1"/>
</dbReference>
<comment type="subcellular location">
    <subcellularLocation>
        <location evidence="2">Cytoplasm</location>
    </subcellularLocation>
    <subcellularLocation>
        <location evidence="1">Nucleus</location>
    </subcellularLocation>
</comment>
<protein>
    <recommendedName>
        <fullName evidence="3">protein-histidine N-methyltransferase</fullName>
        <ecNumber evidence="3">2.1.1.85</ecNumber>
    </recommendedName>
</protein>
<evidence type="ECO:0000256" key="5">
    <source>
        <dbReference type="ARBA" id="ARBA00022603"/>
    </source>
</evidence>
<evidence type="ECO:0000256" key="8">
    <source>
        <dbReference type="ARBA" id="ARBA00023242"/>
    </source>
</evidence>
<dbReference type="GO" id="GO:0005634">
    <property type="term" value="C:nucleus"/>
    <property type="evidence" value="ECO:0007669"/>
    <property type="project" value="UniProtKB-SubCell"/>
</dbReference>
<evidence type="ECO:0000313" key="12">
    <source>
        <dbReference type="Proteomes" id="UP000009046"/>
    </source>
</evidence>
<organism>
    <name type="scientific">Pediculus humanus subsp. corporis</name>
    <name type="common">Body louse</name>
    <dbReference type="NCBI Taxonomy" id="121224"/>
    <lineage>
        <taxon>Eukaryota</taxon>
        <taxon>Metazoa</taxon>
        <taxon>Ecdysozoa</taxon>
        <taxon>Arthropoda</taxon>
        <taxon>Hexapoda</taxon>
        <taxon>Insecta</taxon>
        <taxon>Pterygota</taxon>
        <taxon>Neoptera</taxon>
        <taxon>Paraneoptera</taxon>
        <taxon>Psocodea</taxon>
        <taxon>Troctomorpha</taxon>
        <taxon>Phthiraptera</taxon>
        <taxon>Anoplura</taxon>
        <taxon>Pediculidae</taxon>
        <taxon>Pediculus</taxon>
    </lineage>
</organism>
<evidence type="ECO:0000256" key="6">
    <source>
        <dbReference type="ARBA" id="ARBA00022679"/>
    </source>
</evidence>